<evidence type="ECO:0000313" key="12">
    <source>
        <dbReference type="Proteomes" id="UP000481454"/>
    </source>
</evidence>
<evidence type="ECO:0000256" key="5">
    <source>
        <dbReference type="PIRNR" id="PIRNR005536"/>
    </source>
</evidence>
<name>A0AAP7BW26_CLOPF</name>
<dbReference type="Pfam" id="PF16875">
    <property type="entry name" value="Glyco_hydro_36N"/>
    <property type="match status" value="1"/>
</dbReference>
<dbReference type="FunFam" id="3.20.20.70:FF:000118">
    <property type="entry name" value="Alpha-galactosidase"/>
    <property type="match status" value="1"/>
</dbReference>
<dbReference type="EMBL" id="JAALLZ010000003">
    <property type="protein sequence ID" value="NGU30442.1"/>
    <property type="molecule type" value="Genomic_DNA"/>
</dbReference>
<dbReference type="GO" id="GO:0016052">
    <property type="term" value="P:carbohydrate catabolic process"/>
    <property type="evidence" value="ECO:0007669"/>
    <property type="project" value="InterPro"/>
</dbReference>
<dbReference type="Pfam" id="PF02065">
    <property type="entry name" value="Melibiase"/>
    <property type="match status" value="1"/>
</dbReference>
<sequence>MPIIFHKELKEFHLYNKEISYIIHILPNGHVGNLYFGKKIDPYKTYNHLFEGIYRPLAAYVYEGDNKFSLQNTRQEYPTFGLSDFRKGAFLIKQENGSEISDFKYESHKIIEGKLKLKGLPQTYVENKEDATTLEITLLDEVIKSKLKLYFTIFEDRAVITRSASFLNLSNKTINIEKAMSFNLDLPDSNYNMIQLNGAWGRERHVYDRSIKEGTQGFYSLKGASSAEFNPFLALRRPNTDEFSGEVIGFSLVYSGNFMAEIDVDTYNQTRIMMGIHPEIFSWPLNLNEEFYTPEVVIVYSDKGLNYMSQVYHSLYRECLMRGKWKNSVRPILLNSWEALSFSIDEEKIKELATNASKLGVELFVLDDGWFGKRNNDNAGLGDWTVNKEKFPNGLNEIIEYINKLGMDFGIWIEPEMVNKDSELYRFHPDWIIHAPNRKPSHTRNQYTLDFSRDEVVDHIYNQIEKLLSDYNISYVKWDMNRYITECYSKDKGANLQGTVYHKYILNVYKLYDKLTTRFPNILFESCSSGGARFDPGMLYYAPQTWTSDNTDAMERIKIQYGSSLVYPLISMGSHVSESPNQQVFRETALETRANVAYFGNLGYELDVNKLSDVEKEEIKKQIQFYKENREVFQFGEFYRIKNPYNNNISAWMVKSNDEKTIILGCYKLLNHANEGKERVKLFGLDKDGDYKLSYPYEKEFKGDELMNVGISMNDDYFCNSGNDFSSVLYLLRKI</sequence>
<feature type="active site" description="Proton donor" evidence="6">
    <location>
        <position position="549"/>
    </location>
</feature>
<feature type="binding site" evidence="7">
    <location>
        <position position="200"/>
    </location>
    <ligand>
        <name>substrate</name>
    </ligand>
</feature>
<dbReference type="InterPro" id="IPR002252">
    <property type="entry name" value="Glyco_hydro_36"/>
</dbReference>
<dbReference type="GO" id="GO:0004557">
    <property type="term" value="F:alpha-galactosidase activity"/>
    <property type="evidence" value="ECO:0007669"/>
    <property type="project" value="UniProtKB-UniRule"/>
</dbReference>
<evidence type="ECO:0000313" key="10">
    <source>
        <dbReference type="EMBL" id="MDZ5008897.1"/>
    </source>
</evidence>
<dbReference type="Gene3D" id="2.70.98.60">
    <property type="entry name" value="alpha-galactosidase from lactobacil brevis"/>
    <property type="match status" value="1"/>
</dbReference>
<feature type="binding site" evidence="7">
    <location>
        <position position="444"/>
    </location>
    <ligand>
        <name>substrate</name>
    </ligand>
</feature>
<dbReference type="Proteomes" id="UP001292368">
    <property type="component" value="Unassembled WGS sequence"/>
</dbReference>
<reference evidence="10" key="1">
    <citation type="submission" date="2019-11" db="EMBL/GenBank/DDBJ databases">
        <title>Characterization of Clostridium perfringens isolates from swine manure treated agricultural soils.</title>
        <authorList>
            <person name="Wushke S.T."/>
        </authorList>
    </citation>
    <scope>NUCLEOTIDE SEQUENCE</scope>
    <source>
        <strain evidence="10">V2</strain>
    </source>
</reference>
<evidence type="ECO:0000256" key="6">
    <source>
        <dbReference type="PIRSR" id="PIRSR005536-1"/>
    </source>
</evidence>
<dbReference type="PANTHER" id="PTHR43053">
    <property type="entry name" value="GLYCOSIDASE FAMILY 31"/>
    <property type="match status" value="1"/>
</dbReference>
<keyword evidence="3 5" id="KW-0378">Hydrolase</keyword>
<feature type="domain" description="Glycosyl hydrolase family 36 C-terminal" evidence="8">
    <location>
        <begin position="650"/>
        <end position="732"/>
    </location>
</feature>
<dbReference type="Proteomes" id="UP000481454">
    <property type="component" value="Unassembled WGS sequence"/>
</dbReference>
<proteinExistence type="inferred from homology"/>
<evidence type="ECO:0000256" key="1">
    <source>
        <dbReference type="ARBA" id="ARBA00001255"/>
    </source>
</evidence>
<keyword evidence="4 5" id="KW-0326">Glycosidase</keyword>
<dbReference type="AlphaFoldDB" id="A0AAP7BW26"/>
<dbReference type="PIRSF" id="PIRSF005536">
    <property type="entry name" value="Agal"/>
    <property type="match status" value="1"/>
</dbReference>
<evidence type="ECO:0000256" key="7">
    <source>
        <dbReference type="PIRSR" id="PIRSR005536-2"/>
    </source>
</evidence>
<evidence type="ECO:0000256" key="4">
    <source>
        <dbReference type="ARBA" id="ARBA00023295"/>
    </source>
</evidence>
<feature type="binding site" evidence="7">
    <location>
        <begin position="477"/>
        <end position="481"/>
    </location>
    <ligand>
        <name>substrate</name>
    </ligand>
</feature>
<dbReference type="InterPro" id="IPR050985">
    <property type="entry name" value="Alpha-glycosidase_related"/>
</dbReference>
<dbReference type="EC" id="3.2.1.22" evidence="2 5"/>
<dbReference type="RefSeq" id="WP_003455540.1">
    <property type="nucleotide sequence ID" value="NZ_CATNWT010000001.1"/>
</dbReference>
<dbReference type="PANTHER" id="PTHR43053:SF3">
    <property type="entry name" value="ALPHA-GALACTOSIDASE C-RELATED"/>
    <property type="match status" value="1"/>
</dbReference>
<reference evidence="11 12" key="2">
    <citation type="submission" date="2020-02" db="EMBL/GenBank/DDBJ databases">
        <title>Genomic Insights into the Phylogeny and Genetic Plasticity of the Human and Animal Enteric Pathogen Clostridium perfringens.</title>
        <authorList>
            <person name="Feng Y."/>
            <person name="Hu Y."/>
        </authorList>
    </citation>
    <scope>NUCLEOTIDE SEQUENCE [LARGE SCALE GENOMIC DNA]</scope>
    <source>
        <strain evidence="11 12">CP-40</strain>
    </source>
</reference>
<organism evidence="11 12">
    <name type="scientific">Clostridium perfringens</name>
    <dbReference type="NCBI Taxonomy" id="1502"/>
    <lineage>
        <taxon>Bacteria</taxon>
        <taxon>Bacillati</taxon>
        <taxon>Bacillota</taxon>
        <taxon>Clostridia</taxon>
        <taxon>Eubacteriales</taxon>
        <taxon>Clostridiaceae</taxon>
        <taxon>Clostridium</taxon>
    </lineage>
</organism>
<accession>A0AAP7BW26</accession>
<comment type="caution">
    <text evidence="11">The sequence shown here is derived from an EMBL/GenBank/DDBJ whole genome shotgun (WGS) entry which is preliminary data.</text>
</comment>
<feature type="binding site" evidence="7">
    <location>
        <position position="549"/>
    </location>
    <ligand>
        <name>substrate</name>
    </ligand>
</feature>
<dbReference type="InterPro" id="IPR013785">
    <property type="entry name" value="Aldolase_TIM"/>
</dbReference>
<dbReference type="InterPro" id="IPR031705">
    <property type="entry name" value="Glyco_hydro_36_C"/>
</dbReference>
<dbReference type="InterPro" id="IPR017853">
    <property type="entry name" value="GH"/>
</dbReference>
<feature type="binding site" evidence="7">
    <location>
        <begin position="367"/>
        <end position="368"/>
    </location>
    <ligand>
        <name>substrate</name>
    </ligand>
</feature>
<gene>
    <name evidence="11" type="ORF">G6Z34_10000</name>
    <name evidence="10" type="ORF">GNF77_08175</name>
</gene>
<dbReference type="PROSITE" id="PS00512">
    <property type="entry name" value="ALPHA_GALACTOSIDASE"/>
    <property type="match status" value="1"/>
</dbReference>
<evidence type="ECO:0000313" key="11">
    <source>
        <dbReference type="EMBL" id="NGU30442.1"/>
    </source>
</evidence>
<evidence type="ECO:0000259" key="8">
    <source>
        <dbReference type="Pfam" id="PF16874"/>
    </source>
</evidence>
<dbReference type="InterPro" id="IPR000111">
    <property type="entry name" value="Glyco_hydro_27/36_CS"/>
</dbReference>
<evidence type="ECO:0000256" key="3">
    <source>
        <dbReference type="ARBA" id="ARBA00022801"/>
    </source>
</evidence>
<dbReference type="InterPro" id="IPR013780">
    <property type="entry name" value="Glyco_hydro_b"/>
</dbReference>
<dbReference type="InterPro" id="IPR031704">
    <property type="entry name" value="Glyco_hydro_36_N"/>
</dbReference>
<dbReference type="Gene3D" id="3.20.20.70">
    <property type="entry name" value="Aldolase class I"/>
    <property type="match status" value="1"/>
</dbReference>
<comment type="catalytic activity">
    <reaction evidence="1 5">
        <text>Hydrolysis of terminal, non-reducing alpha-D-galactose residues in alpha-D-galactosides, including galactose oligosaccharides, galactomannans and galactolipids.</text>
        <dbReference type="EC" id="3.2.1.22"/>
    </reaction>
</comment>
<dbReference type="PRINTS" id="PR00743">
    <property type="entry name" value="GLHYDRLASE36"/>
</dbReference>
<dbReference type="CDD" id="cd14791">
    <property type="entry name" value="GH36"/>
    <property type="match status" value="1"/>
</dbReference>
<dbReference type="SUPFAM" id="SSF51445">
    <property type="entry name" value="(Trans)glycosidases"/>
    <property type="match status" value="1"/>
</dbReference>
<evidence type="ECO:0000256" key="2">
    <source>
        <dbReference type="ARBA" id="ARBA00012755"/>
    </source>
</evidence>
<feature type="active site" description="Nucleophile" evidence="6">
    <location>
        <position position="479"/>
    </location>
</feature>
<dbReference type="Pfam" id="PF16874">
    <property type="entry name" value="Glyco_hydro_36C"/>
    <property type="match status" value="1"/>
</dbReference>
<protein>
    <recommendedName>
        <fullName evidence="2 5">Alpha-galactosidase</fullName>
        <ecNumber evidence="2 5">3.2.1.22</ecNumber>
    </recommendedName>
</protein>
<dbReference type="InterPro" id="IPR038417">
    <property type="entry name" value="Alpga-gal_N_sf"/>
</dbReference>
<evidence type="ECO:0000259" key="9">
    <source>
        <dbReference type="Pfam" id="PF16875"/>
    </source>
</evidence>
<feature type="binding site" evidence="7">
    <location>
        <position position="527"/>
    </location>
    <ligand>
        <name>substrate</name>
    </ligand>
</feature>
<dbReference type="EMBL" id="WNVM01000004">
    <property type="protein sequence ID" value="MDZ5008897.1"/>
    <property type="molecule type" value="Genomic_DNA"/>
</dbReference>
<comment type="similarity">
    <text evidence="5">Belongs to the glycosyl hydrolase.</text>
</comment>
<feature type="domain" description="Glycosyl hydrolase family 36 N-terminal" evidence="9">
    <location>
        <begin position="29"/>
        <end position="286"/>
    </location>
</feature>
<dbReference type="Gene3D" id="2.60.40.1180">
    <property type="entry name" value="Golgi alpha-mannosidase II"/>
    <property type="match status" value="1"/>
</dbReference>